<reference evidence="1 2" key="1">
    <citation type="submission" date="2020-04" db="EMBL/GenBank/DDBJ databases">
        <authorList>
            <person name="Zheng R.K."/>
            <person name="Sun C.M."/>
        </authorList>
    </citation>
    <scope>NUCLEOTIDE SEQUENCE [LARGE SCALE GENOMIC DNA]</scope>
    <source>
        <strain evidence="2">zrk29</strain>
    </source>
</reference>
<dbReference type="InterPro" id="IPR004948">
    <property type="entry name" value="Nuc-triphosphatase_THEP1"/>
</dbReference>
<proteinExistence type="predicted"/>
<gene>
    <name evidence="1" type="ORF">HF295_00945</name>
</gene>
<dbReference type="RefSeq" id="WP_312031972.1">
    <property type="nucleotide sequence ID" value="NZ_CP051151.1"/>
</dbReference>
<evidence type="ECO:0000313" key="1">
    <source>
        <dbReference type="EMBL" id="QLY39502.1"/>
    </source>
</evidence>
<dbReference type="GO" id="GO:0017111">
    <property type="term" value="F:ribonucleoside triphosphate phosphatase activity"/>
    <property type="evidence" value="ECO:0007669"/>
    <property type="project" value="InterPro"/>
</dbReference>
<dbReference type="EMBL" id="CP051151">
    <property type="protein sequence ID" value="QLY39502.1"/>
    <property type="molecule type" value="Genomic_DNA"/>
</dbReference>
<dbReference type="Gene3D" id="3.40.50.300">
    <property type="entry name" value="P-loop containing nucleotide triphosphate hydrolases"/>
    <property type="match status" value="1"/>
</dbReference>
<evidence type="ECO:0000313" key="2">
    <source>
        <dbReference type="Proteomes" id="UP000512167"/>
    </source>
</evidence>
<organism evidence="1 2">
    <name type="scientific">Hujiaoplasma nucleasis</name>
    <dbReference type="NCBI Taxonomy" id="2725268"/>
    <lineage>
        <taxon>Bacteria</taxon>
        <taxon>Bacillati</taxon>
        <taxon>Mycoplasmatota</taxon>
        <taxon>Mollicutes</taxon>
        <taxon>Candidatus Izemoplasmatales</taxon>
        <taxon>Hujiaoplasmataceae</taxon>
        <taxon>Hujiaoplasma</taxon>
    </lineage>
</organism>
<keyword evidence="2" id="KW-1185">Reference proteome</keyword>
<name>A0A7L6N242_9MOLU</name>
<dbReference type="Proteomes" id="UP000512167">
    <property type="component" value="Chromosome"/>
</dbReference>
<dbReference type="KEGG" id="tbk:HF295_00945"/>
<sequence>MVKIVTGKINSCKSTKLKKYYDDSLKGDGFIAEKHMQGNFVHYYDLIHLSTGQRIPYIVRNDFYDGKEEIIYQKGPYLFYKSAFDTVEKMVDEFICKNISPIYLDEISLLELEDKGFHKVLKKCLASNMNLCLVVREDLIDKVLNKYQIRKFEFIGD</sequence>
<dbReference type="Pfam" id="PF03266">
    <property type="entry name" value="NTPase_1"/>
    <property type="match status" value="1"/>
</dbReference>
<dbReference type="AlphaFoldDB" id="A0A7L6N242"/>
<dbReference type="InterPro" id="IPR027417">
    <property type="entry name" value="P-loop_NTPase"/>
</dbReference>
<protein>
    <recommendedName>
        <fullName evidence="3">Thymidine kinase</fullName>
    </recommendedName>
</protein>
<evidence type="ECO:0008006" key="3">
    <source>
        <dbReference type="Google" id="ProtNLM"/>
    </source>
</evidence>
<accession>A0A7L6N242</accession>